<feature type="transmembrane region" description="Helical" evidence="6">
    <location>
        <begin position="217"/>
        <end position="235"/>
    </location>
</feature>
<keyword evidence="4 6" id="KW-0472">Membrane</keyword>
<sequence length="797" mass="88616">MLPGGGNGSNGCGTAIPIEPQPTTKLTAMLGLDPGAWSRAPLGRVRRARLAALALVAIQVGIGIVMKASQTGESYSFSPSGSIAISEFCKFLLSTIFFYSECRQRLRDGVWPSISGGESLYVAVPGADDGAVKSRREALDRFELDARTFWRYIRGEVPVHVRWGFCNLALFYVLINNTIFVSYKLADPGTIQLVKSGVTFITALVMMVVLNTAISKTQWVAIAVQICGLVVTQYVPGSGSAYPLGTYLILLFQVSLSALSAVYNQALLKSGGSSLHADNMILYSAGASFNMLIHLVLKVLKPDEPGFFTGYDTFSGKMVVVSNIFIGLAITAVYRYADAIIKCFATGVATGILLYLSPILFGTKLSFLAIPGTLLVFLASWLYLDHPPAKPAVADMQKQAAKQPTMFEKFSASTKAFVLGASTLATVAIVACLTTFDGRLPGPGRATESKSGSGLQYSPFNRTMAMVRWNTALPQRIPWIRKYEPFFHSVHISIPHNSEIKDEFTHTLSNDKAEFGAHIYVQLAMTMQKILDENPVIDGLLYFHFDAWIDPLQFGNMNFENIWLATSPDPAYQCTTKPEDIKWFWTAEQGQHNNALAALEFLQDLNLGYKIKDGEICLGWTDIYFIPRRFFRDYIFLGEVFRQFGTFHEIAIPTMLKIIDRTRRGNDGRPVMDLFSDCWGSCCRSNPTAQELTSARCGHRLDFTKEEERRPFYDKLDRQALSLTRTSKSPPLADLAPGYPRPLGNHKLRDEARISIGKNQKFNFSERFDHVNPKLDNFFDRTSRAKENEGKLEPKKD</sequence>
<keyword evidence="8" id="KW-1185">Reference proteome</keyword>
<dbReference type="PANTHER" id="PTHR10231">
    <property type="entry name" value="NUCLEOTIDE-SUGAR TRANSMEMBRANE TRANSPORTER"/>
    <property type="match status" value="1"/>
</dbReference>
<feature type="transmembrane region" description="Helical" evidence="6">
    <location>
        <begin position="344"/>
        <end position="361"/>
    </location>
</feature>
<proteinExistence type="predicted"/>
<reference evidence="7" key="2">
    <citation type="submission" date="2023-06" db="EMBL/GenBank/DDBJ databases">
        <authorList>
            <consortium name="Lawrence Berkeley National Laboratory"/>
            <person name="Mondo S.J."/>
            <person name="Hensen N."/>
            <person name="Bonometti L."/>
            <person name="Westerberg I."/>
            <person name="Brannstrom I.O."/>
            <person name="Guillou S."/>
            <person name="Cros-Aarteil S."/>
            <person name="Calhoun S."/>
            <person name="Haridas S."/>
            <person name="Kuo A."/>
            <person name="Pangilinan J."/>
            <person name="Riley R."/>
            <person name="Labutti K."/>
            <person name="Andreopoulos B."/>
            <person name="Lipzen A."/>
            <person name="Chen C."/>
            <person name="Yanf M."/>
            <person name="Daum C."/>
            <person name="Ng V."/>
            <person name="Clum A."/>
            <person name="Steindorff A."/>
            <person name="Ohm R."/>
            <person name="Martin F."/>
            <person name="Silar P."/>
            <person name="Natvig D."/>
            <person name="Lalanne C."/>
            <person name="Gautier V."/>
            <person name="Ament-Velasquez S.L."/>
            <person name="Kruys A."/>
            <person name="Hutchinson M.I."/>
            <person name="Powell A.J."/>
            <person name="Barry K."/>
            <person name="Miller A.N."/>
            <person name="Grigoriev I.V."/>
            <person name="Debuchy R."/>
            <person name="Gladieux P."/>
            <person name="Thoren M.H."/>
            <person name="Johannesson H."/>
        </authorList>
    </citation>
    <scope>NUCLEOTIDE SEQUENCE</scope>
    <source>
        <strain evidence="7">PSN324</strain>
    </source>
</reference>
<feature type="transmembrane region" description="Helical" evidence="6">
    <location>
        <begin position="416"/>
        <end position="436"/>
    </location>
</feature>
<evidence type="ECO:0000256" key="3">
    <source>
        <dbReference type="ARBA" id="ARBA00022989"/>
    </source>
</evidence>
<evidence type="ECO:0000313" key="8">
    <source>
        <dbReference type="Proteomes" id="UP001321749"/>
    </source>
</evidence>
<feature type="transmembrane region" description="Helical" evidence="6">
    <location>
        <begin position="80"/>
        <end position="99"/>
    </location>
</feature>
<feature type="transmembrane region" description="Helical" evidence="6">
    <location>
        <begin position="280"/>
        <end position="300"/>
    </location>
</feature>
<feature type="transmembrane region" description="Helical" evidence="6">
    <location>
        <begin position="320"/>
        <end position="337"/>
    </location>
</feature>
<keyword evidence="3 6" id="KW-1133">Transmembrane helix</keyword>
<dbReference type="AlphaFoldDB" id="A0AAV9HZC1"/>
<dbReference type="GO" id="GO:0015165">
    <property type="term" value="F:pyrimidine nucleotide-sugar transmembrane transporter activity"/>
    <property type="evidence" value="ECO:0007669"/>
    <property type="project" value="InterPro"/>
</dbReference>
<feature type="transmembrane region" description="Helical" evidence="6">
    <location>
        <begin position="48"/>
        <end position="68"/>
    </location>
</feature>
<dbReference type="InterPro" id="IPR007271">
    <property type="entry name" value="Nuc_sug_transpt"/>
</dbReference>
<gene>
    <name evidence="7" type="ORF">QBC42DRAFT_330714</name>
</gene>
<keyword evidence="2 6" id="KW-0812">Transmembrane</keyword>
<accession>A0AAV9HZC1</accession>
<dbReference type="Proteomes" id="UP001321749">
    <property type="component" value="Unassembled WGS sequence"/>
</dbReference>
<organism evidence="7 8">
    <name type="scientific">Cladorrhinum samala</name>
    <dbReference type="NCBI Taxonomy" id="585594"/>
    <lineage>
        <taxon>Eukaryota</taxon>
        <taxon>Fungi</taxon>
        <taxon>Dikarya</taxon>
        <taxon>Ascomycota</taxon>
        <taxon>Pezizomycotina</taxon>
        <taxon>Sordariomycetes</taxon>
        <taxon>Sordariomycetidae</taxon>
        <taxon>Sordariales</taxon>
        <taxon>Podosporaceae</taxon>
        <taxon>Cladorrhinum</taxon>
    </lineage>
</organism>
<feature type="transmembrane region" description="Helical" evidence="6">
    <location>
        <begin position="247"/>
        <end position="268"/>
    </location>
</feature>
<evidence type="ECO:0000256" key="6">
    <source>
        <dbReference type="SAM" id="Phobius"/>
    </source>
</evidence>
<comment type="subcellular location">
    <subcellularLocation>
        <location evidence="1">Membrane</location>
        <topology evidence="1">Multi-pass membrane protein</topology>
    </subcellularLocation>
</comment>
<evidence type="ECO:0000256" key="5">
    <source>
        <dbReference type="SAM" id="MobiDB-lite"/>
    </source>
</evidence>
<evidence type="ECO:0000256" key="4">
    <source>
        <dbReference type="ARBA" id="ARBA00023136"/>
    </source>
</evidence>
<name>A0AAV9HZC1_9PEZI</name>
<feature type="region of interest" description="Disordered" evidence="5">
    <location>
        <begin position="727"/>
        <end position="746"/>
    </location>
</feature>
<comment type="caution">
    <text evidence="7">The sequence shown here is derived from an EMBL/GenBank/DDBJ whole genome shotgun (WGS) entry which is preliminary data.</text>
</comment>
<dbReference type="Pfam" id="PF04142">
    <property type="entry name" value="Nuc_sug_transp"/>
    <property type="match status" value="1"/>
</dbReference>
<dbReference type="GO" id="GO:0000139">
    <property type="term" value="C:Golgi membrane"/>
    <property type="evidence" value="ECO:0007669"/>
    <property type="project" value="InterPro"/>
</dbReference>
<protein>
    <submittedName>
        <fullName evidence="7">UDP-galactose transporter</fullName>
    </submittedName>
</protein>
<dbReference type="EMBL" id="MU864934">
    <property type="protein sequence ID" value="KAK4466076.1"/>
    <property type="molecule type" value="Genomic_DNA"/>
</dbReference>
<feature type="transmembrane region" description="Helical" evidence="6">
    <location>
        <begin position="161"/>
        <end position="183"/>
    </location>
</feature>
<evidence type="ECO:0000256" key="2">
    <source>
        <dbReference type="ARBA" id="ARBA00022692"/>
    </source>
</evidence>
<feature type="transmembrane region" description="Helical" evidence="6">
    <location>
        <begin position="189"/>
        <end position="210"/>
    </location>
</feature>
<reference evidence="7" key="1">
    <citation type="journal article" date="2023" name="Mol. Phylogenet. Evol.">
        <title>Genome-scale phylogeny and comparative genomics of the fungal order Sordariales.</title>
        <authorList>
            <person name="Hensen N."/>
            <person name="Bonometti L."/>
            <person name="Westerberg I."/>
            <person name="Brannstrom I.O."/>
            <person name="Guillou S."/>
            <person name="Cros-Aarteil S."/>
            <person name="Calhoun S."/>
            <person name="Haridas S."/>
            <person name="Kuo A."/>
            <person name="Mondo S."/>
            <person name="Pangilinan J."/>
            <person name="Riley R."/>
            <person name="LaButti K."/>
            <person name="Andreopoulos B."/>
            <person name="Lipzen A."/>
            <person name="Chen C."/>
            <person name="Yan M."/>
            <person name="Daum C."/>
            <person name="Ng V."/>
            <person name="Clum A."/>
            <person name="Steindorff A."/>
            <person name="Ohm R.A."/>
            <person name="Martin F."/>
            <person name="Silar P."/>
            <person name="Natvig D.O."/>
            <person name="Lalanne C."/>
            <person name="Gautier V."/>
            <person name="Ament-Velasquez S.L."/>
            <person name="Kruys A."/>
            <person name="Hutchinson M.I."/>
            <person name="Powell A.J."/>
            <person name="Barry K."/>
            <person name="Miller A.N."/>
            <person name="Grigoriev I.V."/>
            <person name="Debuchy R."/>
            <person name="Gladieux P."/>
            <person name="Hiltunen Thoren M."/>
            <person name="Johannesson H."/>
        </authorList>
    </citation>
    <scope>NUCLEOTIDE SEQUENCE</scope>
    <source>
        <strain evidence="7">PSN324</strain>
    </source>
</reference>
<feature type="transmembrane region" description="Helical" evidence="6">
    <location>
        <begin position="367"/>
        <end position="384"/>
    </location>
</feature>
<evidence type="ECO:0000256" key="1">
    <source>
        <dbReference type="ARBA" id="ARBA00004141"/>
    </source>
</evidence>
<evidence type="ECO:0000313" key="7">
    <source>
        <dbReference type="EMBL" id="KAK4466076.1"/>
    </source>
</evidence>